<feature type="compositionally biased region" description="Acidic residues" evidence="9">
    <location>
        <begin position="1733"/>
        <end position="1744"/>
    </location>
</feature>
<keyword evidence="7" id="KW-0012">Acyltransferase</keyword>
<feature type="domain" description="Carrier" evidence="10">
    <location>
        <begin position="1763"/>
        <end position="1837"/>
    </location>
</feature>
<dbReference type="PROSITE" id="PS50075">
    <property type="entry name" value="CARRIER"/>
    <property type="match status" value="2"/>
</dbReference>
<keyword evidence="14" id="KW-1185">Reference proteome</keyword>
<organism evidence="13 14">
    <name type="scientific">Aspergillus versicolor CBS 583.65</name>
    <dbReference type="NCBI Taxonomy" id="1036611"/>
    <lineage>
        <taxon>Eukaryota</taxon>
        <taxon>Fungi</taxon>
        <taxon>Dikarya</taxon>
        <taxon>Ascomycota</taxon>
        <taxon>Pezizomycotina</taxon>
        <taxon>Eurotiomycetes</taxon>
        <taxon>Eurotiomycetidae</taxon>
        <taxon>Eurotiales</taxon>
        <taxon>Aspergillaceae</taxon>
        <taxon>Aspergillus</taxon>
        <taxon>Aspergillus subgen. Nidulantes</taxon>
    </lineage>
</organism>
<dbReference type="Pfam" id="PF07993">
    <property type="entry name" value="NAD_binding_4"/>
    <property type="match status" value="1"/>
</dbReference>
<dbReference type="InterPro" id="IPR006162">
    <property type="entry name" value="Ppantetheine_attach_site"/>
</dbReference>
<dbReference type="Gene3D" id="1.10.1200.10">
    <property type="entry name" value="ACP-like"/>
    <property type="match status" value="2"/>
</dbReference>
<reference evidence="14" key="1">
    <citation type="journal article" date="2017" name="Genome Biol.">
        <title>Comparative genomics reveals high biological diversity and specific adaptations in the industrially and medically important fungal genus Aspergillus.</title>
        <authorList>
            <person name="de Vries R.P."/>
            <person name="Riley R."/>
            <person name="Wiebenga A."/>
            <person name="Aguilar-Osorio G."/>
            <person name="Amillis S."/>
            <person name="Uchima C.A."/>
            <person name="Anderluh G."/>
            <person name="Asadollahi M."/>
            <person name="Askin M."/>
            <person name="Barry K."/>
            <person name="Battaglia E."/>
            <person name="Bayram O."/>
            <person name="Benocci T."/>
            <person name="Braus-Stromeyer S.A."/>
            <person name="Caldana C."/>
            <person name="Canovas D."/>
            <person name="Cerqueira G.C."/>
            <person name="Chen F."/>
            <person name="Chen W."/>
            <person name="Choi C."/>
            <person name="Clum A."/>
            <person name="Dos Santos R.A."/>
            <person name="Damasio A.R."/>
            <person name="Diallinas G."/>
            <person name="Emri T."/>
            <person name="Fekete E."/>
            <person name="Flipphi M."/>
            <person name="Freyberg S."/>
            <person name="Gallo A."/>
            <person name="Gournas C."/>
            <person name="Habgood R."/>
            <person name="Hainaut M."/>
            <person name="Harispe M.L."/>
            <person name="Henrissat B."/>
            <person name="Hilden K.S."/>
            <person name="Hope R."/>
            <person name="Hossain A."/>
            <person name="Karabika E."/>
            <person name="Karaffa L."/>
            <person name="Karanyi Z."/>
            <person name="Krasevec N."/>
            <person name="Kuo A."/>
            <person name="Kusch H."/>
            <person name="LaButti K."/>
            <person name="Lagendijk E.L."/>
            <person name="Lapidus A."/>
            <person name="Levasseur A."/>
            <person name="Lindquist E."/>
            <person name="Lipzen A."/>
            <person name="Logrieco A.F."/>
            <person name="MacCabe A."/>
            <person name="Maekelae M.R."/>
            <person name="Malavazi I."/>
            <person name="Melin P."/>
            <person name="Meyer V."/>
            <person name="Mielnichuk N."/>
            <person name="Miskei M."/>
            <person name="Molnar A.P."/>
            <person name="Mule G."/>
            <person name="Ngan C.Y."/>
            <person name="Orejas M."/>
            <person name="Orosz E."/>
            <person name="Ouedraogo J.P."/>
            <person name="Overkamp K.M."/>
            <person name="Park H.-S."/>
            <person name="Perrone G."/>
            <person name="Piumi F."/>
            <person name="Punt P.J."/>
            <person name="Ram A.F."/>
            <person name="Ramon A."/>
            <person name="Rauscher S."/>
            <person name="Record E."/>
            <person name="Riano-Pachon D.M."/>
            <person name="Robert V."/>
            <person name="Roehrig J."/>
            <person name="Ruller R."/>
            <person name="Salamov A."/>
            <person name="Salih N.S."/>
            <person name="Samson R.A."/>
            <person name="Sandor E."/>
            <person name="Sanguinetti M."/>
            <person name="Schuetze T."/>
            <person name="Sepcic K."/>
            <person name="Shelest E."/>
            <person name="Sherlock G."/>
            <person name="Sophianopoulou V."/>
            <person name="Squina F.M."/>
            <person name="Sun H."/>
            <person name="Susca A."/>
            <person name="Todd R.B."/>
            <person name="Tsang A."/>
            <person name="Unkles S.E."/>
            <person name="van de Wiele N."/>
            <person name="van Rossen-Uffink D."/>
            <person name="Oliveira J.V."/>
            <person name="Vesth T.C."/>
            <person name="Visser J."/>
            <person name="Yu J.-H."/>
            <person name="Zhou M."/>
            <person name="Andersen M.R."/>
            <person name="Archer D.B."/>
            <person name="Baker S.E."/>
            <person name="Benoit I."/>
            <person name="Brakhage A.A."/>
            <person name="Braus G.H."/>
            <person name="Fischer R."/>
            <person name="Frisvad J.C."/>
            <person name="Goldman G.H."/>
            <person name="Houbraken J."/>
            <person name="Oakley B."/>
            <person name="Pocsi I."/>
            <person name="Scazzocchio C."/>
            <person name="Seiboth B."/>
            <person name="vanKuyk P.A."/>
            <person name="Wortman J."/>
            <person name="Dyer P.S."/>
            <person name="Grigoriev I.V."/>
        </authorList>
    </citation>
    <scope>NUCLEOTIDE SEQUENCE [LARGE SCALE GENOMIC DNA]</scope>
    <source>
        <strain evidence="14">CBS 583.65</strain>
    </source>
</reference>
<evidence type="ECO:0008006" key="15">
    <source>
        <dbReference type="Google" id="ProtNLM"/>
    </source>
</evidence>
<dbReference type="InterPro" id="IPR029063">
    <property type="entry name" value="SAM-dependent_MTases_sf"/>
</dbReference>
<feature type="domain" description="Ketosynthase family 3 (KS3)" evidence="11">
    <location>
        <begin position="385"/>
        <end position="799"/>
    </location>
</feature>
<evidence type="ECO:0000256" key="6">
    <source>
        <dbReference type="ARBA" id="ARBA00023268"/>
    </source>
</evidence>
<dbReference type="InterPro" id="IPR041068">
    <property type="entry name" value="HTH_51"/>
</dbReference>
<dbReference type="GO" id="GO:0031177">
    <property type="term" value="F:phosphopantetheine binding"/>
    <property type="evidence" value="ECO:0007669"/>
    <property type="project" value="InterPro"/>
</dbReference>
<dbReference type="InterPro" id="IPR016039">
    <property type="entry name" value="Thiolase-like"/>
</dbReference>
<dbReference type="VEuPathDB" id="FungiDB:ASPVEDRAFT_56092"/>
<evidence type="ECO:0000256" key="9">
    <source>
        <dbReference type="SAM" id="MobiDB-lite"/>
    </source>
</evidence>
<protein>
    <recommendedName>
        <fullName evidence="15">Carrier domain-containing protein</fullName>
    </recommendedName>
</protein>
<feature type="active site" description="Proton acceptor; for dehydratase activity" evidence="8">
    <location>
        <position position="1326"/>
    </location>
</feature>
<evidence type="ECO:0000259" key="11">
    <source>
        <dbReference type="PROSITE" id="PS52004"/>
    </source>
</evidence>
<dbReference type="InterPro" id="IPR014030">
    <property type="entry name" value="Ketoacyl_synth_N"/>
</dbReference>
<dbReference type="Gene3D" id="3.30.70.3290">
    <property type="match status" value="1"/>
</dbReference>
<keyword evidence="3" id="KW-0597">Phosphoprotein</keyword>
<evidence type="ECO:0000259" key="12">
    <source>
        <dbReference type="PROSITE" id="PS52019"/>
    </source>
</evidence>
<gene>
    <name evidence="13" type="ORF">ASPVEDRAFT_56092</name>
</gene>
<dbReference type="InterPro" id="IPR013217">
    <property type="entry name" value="Methyltransf_12"/>
</dbReference>
<feature type="active site" description="Proton donor; for dehydratase activity" evidence="8">
    <location>
        <position position="1506"/>
    </location>
</feature>
<dbReference type="InterPro" id="IPR001227">
    <property type="entry name" value="Ac_transferase_dom_sf"/>
</dbReference>
<feature type="domain" description="PKS/mFAS DH" evidence="12">
    <location>
        <begin position="1292"/>
        <end position="1598"/>
    </location>
</feature>
<dbReference type="PROSITE" id="PS52004">
    <property type="entry name" value="KS3_2"/>
    <property type="match status" value="1"/>
</dbReference>
<keyword evidence="2" id="KW-0596">Phosphopantetheine</keyword>
<dbReference type="GO" id="GO:0044550">
    <property type="term" value="P:secondary metabolite biosynthetic process"/>
    <property type="evidence" value="ECO:0007669"/>
    <property type="project" value="UniProtKB-ARBA"/>
</dbReference>
<dbReference type="Pfam" id="PF00109">
    <property type="entry name" value="ketoacyl-synt"/>
    <property type="match status" value="1"/>
</dbReference>
<dbReference type="GeneID" id="63730673"/>
<dbReference type="Gene3D" id="3.40.47.10">
    <property type="match status" value="1"/>
</dbReference>
<dbReference type="InterPro" id="IPR042104">
    <property type="entry name" value="PKS_dehydratase_sf"/>
</dbReference>
<comment type="pathway">
    <text evidence="1">Secondary metabolite biosynthesis.</text>
</comment>
<dbReference type="InterPro" id="IPR016035">
    <property type="entry name" value="Acyl_Trfase/lysoPLipase"/>
</dbReference>
<dbReference type="Pfam" id="PF08242">
    <property type="entry name" value="Methyltransf_12"/>
    <property type="match status" value="1"/>
</dbReference>
<evidence type="ECO:0000256" key="2">
    <source>
        <dbReference type="ARBA" id="ARBA00022450"/>
    </source>
</evidence>
<dbReference type="InterPro" id="IPR032088">
    <property type="entry name" value="SAT"/>
</dbReference>
<dbReference type="EMBL" id="KV878135">
    <property type="protein sequence ID" value="OJJ06454.1"/>
    <property type="molecule type" value="Genomic_DNA"/>
</dbReference>
<dbReference type="SUPFAM" id="SSF53901">
    <property type="entry name" value="Thiolase-like"/>
    <property type="match status" value="1"/>
</dbReference>
<dbReference type="SMART" id="SM00827">
    <property type="entry name" value="PKS_AT"/>
    <property type="match status" value="1"/>
</dbReference>
<dbReference type="STRING" id="1036611.A0A1L9PY55"/>
<dbReference type="PANTHER" id="PTHR45681:SF6">
    <property type="entry name" value="POLYKETIDE SYNTHASE 37"/>
    <property type="match status" value="1"/>
</dbReference>
<dbReference type="Proteomes" id="UP000184073">
    <property type="component" value="Unassembled WGS sequence"/>
</dbReference>
<dbReference type="SUPFAM" id="SSF47336">
    <property type="entry name" value="ACP-like"/>
    <property type="match status" value="2"/>
</dbReference>
<dbReference type="InterPro" id="IPR009081">
    <property type="entry name" value="PP-bd_ACP"/>
</dbReference>
<dbReference type="Gene3D" id="3.40.50.720">
    <property type="entry name" value="NAD(P)-binding Rossmann-like Domain"/>
    <property type="match status" value="1"/>
</dbReference>
<dbReference type="Pfam" id="PF16073">
    <property type="entry name" value="SAT"/>
    <property type="match status" value="1"/>
</dbReference>
<evidence type="ECO:0000313" key="14">
    <source>
        <dbReference type="Proteomes" id="UP000184073"/>
    </source>
</evidence>
<dbReference type="InterPro" id="IPR014031">
    <property type="entry name" value="Ketoacyl_synth_C"/>
</dbReference>
<dbReference type="SMART" id="SM00825">
    <property type="entry name" value="PKS_KS"/>
    <property type="match status" value="1"/>
</dbReference>
<dbReference type="SUPFAM" id="SSF53335">
    <property type="entry name" value="S-adenosyl-L-methionine-dependent methyltransferases"/>
    <property type="match status" value="1"/>
</dbReference>
<sequence length="2677" mass="293643">MAPYTVLLFGPQALSFDEKSFAEIRDALRNDPYNQWAIDVVSKLPETWAMFIQRFPQLDVIKGGQSLEELNRWLSSGEVSPITRTLPNVLLSPLVVISQLTQFTQYLRIVHPDAGSSEDMYSSIGQETETVGFCTGLLSALAVATATSKGQFEQNAATAVRLATLIGAFVDAQEASNAHKASISLATAWNSLGAKQEMTRILNGFPEAYVSVLYDKNRATVTTAASSSKSLQDKLRAAGVIATEMNLVGRFHSDCYNDDIQQILEFCDANSTLQFPDSSRLVTAVRSNDGGLITGGKLHHSALQSILVEQSYWYETFEAVHASRLGDKQTTVLGFGPERCVPPSLLRSVNDQVVYMTNPQSAKARLLQGTSKPQSPPKYPQGYSDNDIAVVGYSLKVANADDPEEFWQLLREGKSQHIEVPPEKISFDTHWRKTDSKRKWFGNFIRDPDAFDHRFFKKSPREVASQDPQQRLMMQVAYQAVQQSGYFHSPEQQVGCFLGVCATDYENNVACHDPNAFSATGNLRSFIAGKISHYFGWTGPSMTIDSACSASAVCIHMACRAILGGECTSALAGGVNVMTNPLWFQNLAGASFLSPTGACKPFDAKADGYCRGEGIAAVFLKKMSQAVLDGDIILGCIPATAVYQNENCTPIFVPNSPSLSTLFGDVTRNGGLDPRQVTVVEAHGTGTPVGDPAEYESILKVFGGSIRQTPMTIGSVKGLVGHTEGASGVIALIKILLMIQEGKLPPQASFQSLNPHIKASPSDMMEVVTSLKDWSSDYRAALINNYGASGSNASMVVTQPMQHEGAGVSAIHSDGLKHPFWLTGLDERSIREYATRLTNLIRTRSISAKHITLANVSFNQYKQSNRNLNGGLLFSAASLADLEAKLTGFINKSDTAVSVTSKKPERPVILCFGGQISTYIGLDRKVYDGVRVLRGHLDYCNSVLQDLGVGGLYPYIFEKKPIQDTVRLQTMLFSMQYSVAKTWADCGVHVAAVVGHSFGELTALSISGALGVKDALRVIAARAQLVRDSWGSDPGSMMAVEGDLDVVERMLKEANQESPEDHTANIACYNGPRSFTVAGTTKAIDAVVETVKSRPEFSAMRTKRLNVTNAFHSSLVEPLLDDLKKIGQTVTLNQSSIHLERATEVESGSPSPSPGFFADHMRNPVYFDHAVQRLAKRYPSAIFLEAGSNSTITLMASRALGAPSESHFQSVSITEGKGLDSLVDMSVSLWKEGLTHTFWPHHASQTYEYGPILIPPYQFEKTRHWLESKNPQKLVAASPPLTVQQTPEELPTELYTFVGYQDSKQRTARFRVNTMIQKYQDYISGHLIAQTAAICPATLEMAIVIEALYSLRPDLSDGKCLPRIQDVENQSPICVDPSRSVWVDLEAKDGGHAWSFKMLSTANGPASTLHASGSIILEATSDPQYHAEFSRYERLVGHRRCLDVLNTPDADDIIQGRNIYKTFADVVDYGAAYRGLQKLVGKGSESAGRVNMKHASQHWLDTHLADSFSQVGGIWVNCMTDRLPSDMYIAVGFEQWIRSPKVSSEYHKTDTWDVFAYHHLESEKAYLTDIFIFDATTGILAEVILGIHYARVAKQAMSKMLARLTPGISQSSPVAAAPSKVVPAATTPQPKEASKPKAPNPVKKSPAPVKPNVAGPIRAVLAELSGLELHEITDGTQLADIGIDSLMGMEMAKELEQAFKCSLPEDQLVEVTTVESLIKVVESAVGFEPGLADQDEDDDDDEQDTTSQSNGEASSVTSVSDDEGPSVNLPEFLSDFLGIGEDEIKADILLRDLGVDSLLSSELLADLATKFGFHPAEDTMLEEFTVQALSEEINGKPASSKHPTAGEIKSPAHDIAAPGVTAIAAASSKDGELNLPSQTVLEAFNEVKKLTDQYIADYGCANYMDTINPKQVQMCVALIVEAFEELGCPIRTAQAGQRLDRIKHLPQHGRLAEYLYMVLERDARLIDFEGDTVVRTAITPPSKSSEELLQGLMQKYPDHGYANKLTYFTGKRLADVLTGKSDGIKLIFGTEEGRELVSGLYGDSMLNKLSYKMMEDFLRKLIGKLPTHQGPLKILEMGAGTGGTTKLLVPVLAALNVPVEYTYTDLSPSFTAAARKKFKQYPFMKFRVHDIEKAPADDLLGTQHIIIASNAVHATHSLVESTKNIRKALRPDGFLMMLEMTETLVWIDVIFGLLEGWWLFDDGRRHAISHQSRWEQALQSVGYGHVDWTDGNRPEVEIQRVIVAMASGSRYDRLTIPPPPESVENADTRARQAAVDEYVRIHSQGFTAPAQPATTKDHDLKTTVLLTGATGSLGSHLVEYFANLDNVKNVVCINRQVSSQDAERRQQQALDSRGIRLSPSAWTKLQVYEADTSKPSLGLNSKVYDELVGSVTHILHNAWPMSGKRPVRGFEQQFKVMRNLIDLARDVSDRHKGGFKVSFQFISSIATVGHYPLRTGKVDVPEERMTIESILPNGYGDAKFVCERLLDETLHRFPGNFHAMAVRLGQVAGSRTSGYWNPQEHLSFLVKSSQTLRALPDFEGLLSWTPVNDVAASLGELLLDNNNNNNAIFHIDNPVRQQWRDMIGVLARSLDIPRDRIIPFGQWVQRVRSFAGAESENPAAKLIDFLDGNFLRMSCGGLLLETVQARQHSPTLAQVGPVSDEIARGYVKAWKDMGFLH</sequence>
<dbReference type="SUPFAM" id="SSF55048">
    <property type="entry name" value="Probable ACP-binding domain of malonyl-CoA ACP transacylase"/>
    <property type="match status" value="1"/>
</dbReference>
<evidence type="ECO:0000256" key="5">
    <source>
        <dbReference type="ARBA" id="ARBA00022857"/>
    </source>
</evidence>
<dbReference type="CDD" id="cd00833">
    <property type="entry name" value="PKS"/>
    <property type="match status" value="1"/>
</dbReference>
<dbReference type="PROSITE" id="PS00606">
    <property type="entry name" value="KS3_1"/>
    <property type="match status" value="1"/>
</dbReference>
<feature type="region of interest" description="C-terminal hotdog fold" evidence="8">
    <location>
        <begin position="1450"/>
        <end position="1598"/>
    </location>
</feature>
<dbReference type="Pfam" id="PF00698">
    <property type="entry name" value="Acyl_transf_1"/>
    <property type="match status" value="1"/>
</dbReference>
<feature type="region of interest" description="Disordered" evidence="9">
    <location>
        <begin position="1619"/>
        <end position="1649"/>
    </location>
</feature>
<keyword evidence="6" id="KW-0511">Multifunctional enzyme</keyword>
<evidence type="ECO:0000256" key="4">
    <source>
        <dbReference type="ARBA" id="ARBA00022679"/>
    </source>
</evidence>
<evidence type="ECO:0000313" key="13">
    <source>
        <dbReference type="EMBL" id="OJJ06454.1"/>
    </source>
</evidence>
<dbReference type="InterPro" id="IPR014043">
    <property type="entry name" value="Acyl_transferase_dom"/>
</dbReference>
<dbReference type="PROSITE" id="PS52019">
    <property type="entry name" value="PKS_MFAS_DH"/>
    <property type="match status" value="1"/>
</dbReference>
<dbReference type="InterPro" id="IPR018201">
    <property type="entry name" value="Ketoacyl_synth_AS"/>
</dbReference>
<dbReference type="SUPFAM" id="SSF51735">
    <property type="entry name" value="NAD(P)-binding Rossmann-fold domains"/>
    <property type="match status" value="1"/>
</dbReference>
<feature type="region of interest" description="Disordered" evidence="9">
    <location>
        <begin position="1728"/>
        <end position="1767"/>
    </location>
</feature>
<dbReference type="GO" id="GO:0006633">
    <property type="term" value="P:fatty acid biosynthetic process"/>
    <property type="evidence" value="ECO:0007669"/>
    <property type="project" value="InterPro"/>
</dbReference>
<dbReference type="InterPro" id="IPR020841">
    <property type="entry name" value="PKS_Beta-ketoAc_synthase_dom"/>
</dbReference>
<dbReference type="Gene3D" id="3.40.50.150">
    <property type="entry name" value="Vaccinia Virus protein VP39"/>
    <property type="match status" value="1"/>
</dbReference>
<dbReference type="Gene3D" id="3.10.129.110">
    <property type="entry name" value="Polyketide synthase dehydratase"/>
    <property type="match status" value="1"/>
</dbReference>
<keyword evidence="5" id="KW-0521">NADP</keyword>
<evidence type="ECO:0000259" key="10">
    <source>
        <dbReference type="PROSITE" id="PS50075"/>
    </source>
</evidence>
<keyword evidence="4" id="KW-0808">Transferase</keyword>
<dbReference type="Pfam" id="PF02801">
    <property type="entry name" value="Ketoacyl-synt_C"/>
    <property type="match status" value="1"/>
</dbReference>
<dbReference type="InterPro" id="IPR016036">
    <property type="entry name" value="Malonyl_transacylase_ACP-bd"/>
</dbReference>
<dbReference type="Pfam" id="PF00550">
    <property type="entry name" value="PP-binding"/>
    <property type="match status" value="2"/>
</dbReference>
<dbReference type="Pfam" id="PF18558">
    <property type="entry name" value="HTH_51"/>
    <property type="match status" value="1"/>
</dbReference>
<evidence type="ECO:0000256" key="8">
    <source>
        <dbReference type="PROSITE-ProRule" id="PRU01363"/>
    </source>
</evidence>
<dbReference type="GO" id="GO:0004315">
    <property type="term" value="F:3-oxoacyl-[acyl-carrier-protein] synthase activity"/>
    <property type="evidence" value="ECO:0007669"/>
    <property type="project" value="InterPro"/>
</dbReference>
<feature type="compositionally biased region" description="Polar residues" evidence="9">
    <location>
        <begin position="1745"/>
        <end position="1759"/>
    </location>
</feature>
<dbReference type="RefSeq" id="XP_040672216.1">
    <property type="nucleotide sequence ID" value="XM_040815162.1"/>
</dbReference>
<accession>A0A1L9PY55</accession>
<dbReference type="InterPro" id="IPR036736">
    <property type="entry name" value="ACP-like_sf"/>
</dbReference>
<proteinExistence type="predicted"/>
<dbReference type="InterPro" id="IPR020806">
    <property type="entry name" value="PKS_PP-bd"/>
</dbReference>
<dbReference type="InterPro" id="IPR036291">
    <property type="entry name" value="NAD(P)-bd_dom_sf"/>
</dbReference>
<dbReference type="PANTHER" id="PTHR45681">
    <property type="entry name" value="POLYKETIDE SYNTHASE 44-RELATED"/>
    <property type="match status" value="1"/>
</dbReference>
<dbReference type="Gene3D" id="3.40.366.10">
    <property type="entry name" value="Malonyl-Coenzyme A Acyl Carrier Protein, domain 2"/>
    <property type="match status" value="2"/>
</dbReference>
<feature type="region of interest" description="N-terminal hotdog fold" evidence="8">
    <location>
        <begin position="1292"/>
        <end position="1422"/>
    </location>
</feature>
<dbReference type="InterPro" id="IPR050444">
    <property type="entry name" value="Polyketide_Synthase"/>
</dbReference>
<name>A0A1L9PY55_ASPVE</name>
<dbReference type="PROSITE" id="PS00012">
    <property type="entry name" value="PHOSPHOPANTETHEINE"/>
    <property type="match status" value="1"/>
</dbReference>
<evidence type="ECO:0000256" key="3">
    <source>
        <dbReference type="ARBA" id="ARBA00022553"/>
    </source>
</evidence>
<dbReference type="CDD" id="cd02440">
    <property type="entry name" value="AdoMet_MTases"/>
    <property type="match status" value="1"/>
</dbReference>
<feature type="domain" description="Carrier" evidence="10">
    <location>
        <begin position="1651"/>
        <end position="1725"/>
    </location>
</feature>
<evidence type="ECO:0000256" key="1">
    <source>
        <dbReference type="ARBA" id="ARBA00005179"/>
    </source>
</evidence>
<dbReference type="SUPFAM" id="SSF52151">
    <property type="entry name" value="FabD/lysophospholipase-like"/>
    <property type="match status" value="1"/>
</dbReference>
<dbReference type="InterPro" id="IPR013120">
    <property type="entry name" value="FAR_NAD-bd"/>
</dbReference>
<dbReference type="InterPro" id="IPR049900">
    <property type="entry name" value="PKS_mFAS_DH"/>
</dbReference>
<dbReference type="SMART" id="SM00823">
    <property type="entry name" value="PKS_PP"/>
    <property type="match status" value="2"/>
</dbReference>
<dbReference type="OrthoDB" id="329835at2759"/>
<dbReference type="SMART" id="SM01294">
    <property type="entry name" value="PKS_PP_betabranch"/>
    <property type="match status" value="1"/>
</dbReference>
<evidence type="ECO:0000256" key="7">
    <source>
        <dbReference type="ARBA" id="ARBA00023315"/>
    </source>
</evidence>